<dbReference type="InterPro" id="IPR036425">
    <property type="entry name" value="MoaB/Mog-like_dom_sf"/>
</dbReference>
<comment type="function">
    <text evidence="1">Catalyzes the insertion of molybdate into adenylated molybdopterin with the concomitant release of AMP.</text>
</comment>
<dbReference type="PANTHER" id="PTHR10192">
    <property type="entry name" value="MOLYBDOPTERIN BIOSYNTHESIS PROTEIN"/>
    <property type="match status" value="1"/>
</dbReference>
<sequence length="343" mass="38183">MKEMRTEDAVGQILCHDLTQIIKGVTKDARFRKGHVIRAEDVPVLLSMGKDHIFVWENDETMLHENDAAEILRQLCQNEYMTASDPKEGKIELTALVDGVFQVDESRFDEVNELDDVTIATLPQNMPVKAGQKLAGMRVIPLVIKKDKMEQVKKVAGSEPLLRLRPYRQNLKVGVVTTGTEVFLGRIEDTFTPVIASKLKAFGLTINEHRLSDDVAEHTQKHIEELIDLGMDMVICTGGMSVDPDDRTPAAIRDAGAEIVTYGAPTLPGAMFLLGYVQKEGREIPVMGLPGCVMYAGRTIFDLILPRVITGEKITRREIRHFGIGGLCMNCKVCHYPVCGFQH</sequence>
<dbReference type="OrthoDB" id="9767940at2"/>
<dbReference type="RefSeq" id="WP_074673412.1">
    <property type="nucleotide sequence ID" value="NZ_FNQG01000015.1"/>
</dbReference>
<protein>
    <recommendedName>
        <fullName evidence="1">Molybdopterin molybdenumtransferase</fullName>
        <ecNumber evidence="1">2.10.1.1</ecNumber>
    </recommendedName>
</protein>
<dbReference type="InterPro" id="IPR001453">
    <property type="entry name" value="MoaB/Mog_dom"/>
</dbReference>
<reference evidence="3 4" key="1">
    <citation type="submission" date="2016-10" db="EMBL/GenBank/DDBJ databases">
        <authorList>
            <person name="de Groot N.N."/>
        </authorList>
    </citation>
    <scope>NUCLEOTIDE SEQUENCE [LARGE SCALE GENOMIC DNA]</scope>
    <source>
        <strain evidence="3 4">DSM 2872</strain>
    </source>
</reference>
<dbReference type="GO" id="GO:0061599">
    <property type="term" value="F:molybdopterin molybdotransferase activity"/>
    <property type="evidence" value="ECO:0007669"/>
    <property type="project" value="UniProtKB-UniRule"/>
</dbReference>
<dbReference type="AlphaFoldDB" id="A0A1H4A9M5"/>
<dbReference type="SUPFAM" id="SSF53218">
    <property type="entry name" value="Molybdenum cofactor biosynthesis proteins"/>
    <property type="match status" value="1"/>
</dbReference>
<proteinExistence type="inferred from homology"/>
<evidence type="ECO:0000313" key="3">
    <source>
        <dbReference type="EMBL" id="SEA32813.1"/>
    </source>
</evidence>
<dbReference type="GO" id="GO:0006777">
    <property type="term" value="P:Mo-molybdopterin cofactor biosynthetic process"/>
    <property type="evidence" value="ECO:0007669"/>
    <property type="project" value="UniProtKB-UniRule"/>
</dbReference>
<comment type="similarity">
    <text evidence="1">Belongs to the MoeA family.</text>
</comment>
<dbReference type="UniPathway" id="UPA00344"/>
<evidence type="ECO:0000313" key="4">
    <source>
        <dbReference type="Proteomes" id="UP000183469"/>
    </source>
</evidence>
<accession>A0A1H4A9M5</accession>
<dbReference type="EC" id="2.10.1.1" evidence="1"/>
<dbReference type="GO" id="GO:0046872">
    <property type="term" value="F:metal ion binding"/>
    <property type="evidence" value="ECO:0007669"/>
    <property type="project" value="UniProtKB-UniRule"/>
</dbReference>
<keyword evidence="1" id="KW-0500">Molybdenum</keyword>
<dbReference type="SMART" id="SM00852">
    <property type="entry name" value="MoCF_biosynth"/>
    <property type="match status" value="1"/>
</dbReference>
<keyword evidence="1" id="KW-0460">Magnesium</keyword>
<feature type="domain" description="MoaB/Mog" evidence="2">
    <location>
        <begin position="174"/>
        <end position="310"/>
    </location>
</feature>
<comment type="cofactor">
    <cofactor evidence="1">
        <name>Mg(2+)</name>
        <dbReference type="ChEBI" id="CHEBI:18420"/>
    </cofactor>
</comment>
<dbReference type="CDD" id="cd03522">
    <property type="entry name" value="MoeA_like"/>
    <property type="match status" value="1"/>
</dbReference>
<comment type="pathway">
    <text evidence="1">Cofactor biosynthesis; molybdopterin biosynthesis.</text>
</comment>
<organism evidence="3 4">
    <name type="scientific">Selenomonas ruminantium</name>
    <dbReference type="NCBI Taxonomy" id="971"/>
    <lineage>
        <taxon>Bacteria</taxon>
        <taxon>Bacillati</taxon>
        <taxon>Bacillota</taxon>
        <taxon>Negativicutes</taxon>
        <taxon>Selenomonadales</taxon>
        <taxon>Selenomonadaceae</taxon>
        <taxon>Selenomonas</taxon>
    </lineage>
</organism>
<evidence type="ECO:0000256" key="1">
    <source>
        <dbReference type="RuleBase" id="RU365090"/>
    </source>
</evidence>
<gene>
    <name evidence="3" type="ORF">SAMN05660648_02800</name>
</gene>
<evidence type="ECO:0000259" key="2">
    <source>
        <dbReference type="SMART" id="SM00852"/>
    </source>
</evidence>
<dbReference type="InterPro" id="IPR038987">
    <property type="entry name" value="MoeA-like"/>
</dbReference>
<dbReference type="Proteomes" id="UP000183469">
    <property type="component" value="Unassembled WGS sequence"/>
</dbReference>
<name>A0A1H4A9M5_SELRU</name>
<dbReference type="PANTHER" id="PTHR10192:SF28">
    <property type="entry name" value="MOLYBDOPTERIN MOLYBDENUMTRANSFERASE"/>
    <property type="match status" value="1"/>
</dbReference>
<dbReference type="Pfam" id="PF00994">
    <property type="entry name" value="MoCF_biosynth"/>
    <property type="match status" value="1"/>
</dbReference>
<keyword evidence="1" id="KW-0501">Molybdenum cofactor biosynthesis</keyword>
<keyword evidence="1" id="KW-0479">Metal-binding</keyword>
<dbReference type="Gene3D" id="3.40.980.10">
    <property type="entry name" value="MoaB/Mog-like domain"/>
    <property type="match status" value="1"/>
</dbReference>
<dbReference type="GO" id="GO:0005829">
    <property type="term" value="C:cytosol"/>
    <property type="evidence" value="ECO:0007669"/>
    <property type="project" value="TreeGrafter"/>
</dbReference>
<comment type="catalytic activity">
    <reaction evidence="1">
        <text>adenylyl-molybdopterin + molybdate = Mo-molybdopterin + AMP + H(+)</text>
        <dbReference type="Rhea" id="RHEA:35047"/>
        <dbReference type="ChEBI" id="CHEBI:15378"/>
        <dbReference type="ChEBI" id="CHEBI:36264"/>
        <dbReference type="ChEBI" id="CHEBI:62727"/>
        <dbReference type="ChEBI" id="CHEBI:71302"/>
        <dbReference type="ChEBI" id="CHEBI:456215"/>
    </reaction>
</comment>
<keyword evidence="1" id="KW-0808">Transferase</keyword>
<dbReference type="EMBL" id="FNQG01000015">
    <property type="protein sequence ID" value="SEA32813.1"/>
    <property type="molecule type" value="Genomic_DNA"/>
</dbReference>